<proteinExistence type="predicted"/>
<keyword evidence="2" id="KW-1185">Reference proteome</keyword>
<organism evidence="1 2">
    <name type="scientific">Manihot esculenta</name>
    <name type="common">Cassava</name>
    <name type="synonym">Jatropha manihot</name>
    <dbReference type="NCBI Taxonomy" id="3983"/>
    <lineage>
        <taxon>Eukaryota</taxon>
        <taxon>Viridiplantae</taxon>
        <taxon>Streptophyta</taxon>
        <taxon>Embryophyta</taxon>
        <taxon>Tracheophyta</taxon>
        <taxon>Spermatophyta</taxon>
        <taxon>Magnoliopsida</taxon>
        <taxon>eudicotyledons</taxon>
        <taxon>Gunneridae</taxon>
        <taxon>Pentapetalae</taxon>
        <taxon>rosids</taxon>
        <taxon>fabids</taxon>
        <taxon>Malpighiales</taxon>
        <taxon>Euphorbiaceae</taxon>
        <taxon>Crotonoideae</taxon>
        <taxon>Manihoteae</taxon>
        <taxon>Manihot</taxon>
    </lineage>
</organism>
<evidence type="ECO:0000313" key="2">
    <source>
        <dbReference type="Proteomes" id="UP000091857"/>
    </source>
</evidence>
<name>A0ACB7HUW9_MANES</name>
<accession>A0ACB7HUW9</accession>
<protein>
    <submittedName>
        <fullName evidence="1">Uncharacterized protein</fullName>
    </submittedName>
</protein>
<gene>
    <name evidence="1" type="ORF">MANES_04G066400v8</name>
</gene>
<evidence type="ECO:0000313" key="1">
    <source>
        <dbReference type="EMBL" id="KAG8655749.1"/>
    </source>
</evidence>
<sequence>MKNKKLSLSKISFGWLKLVREEIKESPVMKTISGSLAHQEPMFDFREPSPPFISLPQKTITTVRNSSFSYLNNQVDDSEISIFDAQKYFNESGSSDPRFSNRVSPVNVINLERISEQCDLSAIPRFSSASSSVDGHGRNYRTGSFHATPTASSEASWNSQTGLLSNPPGAIAVSVRHLSANEKKKGSATKWLLGRKCPCSGKKSVQVEEKLSEPRTPSRPNYKSKDSRNLPRQVSDPATTDHWLQRREVIPNCHRISADNNRFPSILGHHSLLSSTRRFSADGTSGFSFPILNQTTPTKLVLNGLSSPNNYSSPPPPPPQLDDPPRDSLEVFRPPEDPVSTKTAMEIHRRQSFTFPASPKSRMTTIDDDNASDASSDLFEIESLSTQTTSYPSSNHRRDSLEEARRLGGSINGSSLYCSRSLDEQTTISVTPTECYEPSEASIDWSVTTAEGFDRASVTNFSITASEAEEMHRHESDKNSGGKKRGGLLSCRCEKAVSVGPQPVKSAGMEGQREGSSTLRHVSSRPPIPNKPPLARSHSARLSLPFAT</sequence>
<dbReference type="EMBL" id="CM004390">
    <property type="protein sequence ID" value="KAG8655749.1"/>
    <property type="molecule type" value="Genomic_DNA"/>
</dbReference>
<reference evidence="2" key="1">
    <citation type="journal article" date="2016" name="Nat. Biotechnol.">
        <title>Sequencing wild and cultivated cassava and related species reveals extensive interspecific hybridization and genetic diversity.</title>
        <authorList>
            <person name="Bredeson J.V."/>
            <person name="Lyons J.B."/>
            <person name="Prochnik S.E."/>
            <person name="Wu G.A."/>
            <person name="Ha C.M."/>
            <person name="Edsinger-Gonzales E."/>
            <person name="Grimwood J."/>
            <person name="Schmutz J."/>
            <person name="Rabbi I.Y."/>
            <person name="Egesi C."/>
            <person name="Nauluvula P."/>
            <person name="Lebot V."/>
            <person name="Ndunguru J."/>
            <person name="Mkamilo G."/>
            <person name="Bart R.S."/>
            <person name="Setter T.L."/>
            <person name="Gleadow R.M."/>
            <person name="Kulakow P."/>
            <person name="Ferguson M.E."/>
            <person name="Rounsley S."/>
            <person name="Rokhsar D.S."/>
        </authorList>
    </citation>
    <scope>NUCLEOTIDE SEQUENCE [LARGE SCALE GENOMIC DNA]</scope>
    <source>
        <strain evidence="2">cv. AM560-2</strain>
    </source>
</reference>
<comment type="caution">
    <text evidence="1">The sequence shown here is derived from an EMBL/GenBank/DDBJ whole genome shotgun (WGS) entry which is preliminary data.</text>
</comment>
<dbReference type="Proteomes" id="UP000091857">
    <property type="component" value="Chromosome 4"/>
</dbReference>